<feature type="transmembrane region" description="Helical" evidence="8">
    <location>
        <begin position="262"/>
        <end position="284"/>
    </location>
</feature>
<evidence type="ECO:0000313" key="12">
    <source>
        <dbReference type="Proteomes" id="UP000006695"/>
    </source>
</evidence>
<dbReference type="Pfam" id="PF21082">
    <property type="entry name" value="MS_channel_3rd"/>
    <property type="match status" value="1"/>
</dbReference>
<protein>
    <submittedName>
        <fullName evidence="11">MscS Mechanosensitive ion channel</fullName>
    </submittedName>
</protein>
<dbReference type="InterPro" id="IPR049278">
    <property type="entry name" value="MS_channel_C"/>
</dbReference>
<evidence type="ECO:0000259" key="10">
    <source>
        <dbReference type="Pfam" id="PF21082"/>
    </source>
</evidence>
<dbReference type="GO" id="GO:0008381">
    <property type="term" value="F:mechanosensitive monoatomic ion channel activity"/>
    <property type="evidence" value="ECO:0007669"/>
    <property type="project" value="InterPro"/>
</dbReference>
<feature type="region of interest" description="Disordered" evidence="7">
    <location>
        <begin position="525"/>
        <end position="549"/>
    </location>
</feature>
<dbReference type="STRING" id="351605.Gura_0806"/>
<dbReference type="Pfam" id="PF00924">
    <property type="entry name" value="MS_channel_2nd"/>
    <property type="match status" value="1"/>
</dbReference>
<dbReference type="KEGG" id="gur:Gura_0806"/>
<feature type="domain" description="Mechanosensitive ion channel MscS C-terminal" evidence="10">
    <location>
        <begin position="435"/>
        <end position="516"/>
    </location>
</feature>
<dbReference type="Gene3D" id="2.30.30.60">
    <property type="match status" value="1"/>
</dbReference>
<keyword evidence="3" id="KW-1003">Cell membrane</keyword>
<evidence type="ECO:0000256" key="8">
    <source>
        <dbReference type="SAM" id="Phobius"/>
    </source>
</evidence>
<dbReference type="InterPro" id="IPR045275">
    <property type="entry name" value="MscS_archaea/bacteria_type"/>
</dbReference>
<evidence type="ECO:0000256" key="6">
    <source>
        <dbReference type="ARBA" id="ARBA00023136"/>
    </source>
</evidence>
<accession>A5GBN4</accession>
<dbReference type="SUPFAM" id="SSF82689">
    <property type="entry name" value="Mechanosensitive channel protein MscS (YggB), C-terminal domain"/>
    <property type="match status" value="1"/>
</dbReference>
<evidence type="ECO:0000256" key="4">
    <source>
        <dbReference type="ARBA" id="ARBA00022692"/>
    </source>
</evidence>
<dbReference type="PANTHER" id="PTHR30221:SF18">
    <property type="entry name" value="SLL0590 PROTEIN"/>
    <property type="match status" value="1"/>
</dbReference>
<comment type="subcellular location">
    <subcellularLocation>
        <location evidence="1">Cell membrane</location>
        <topology evidence="1">Multi-pass membrane protein</topology>
    </subcellularLocation>
</comment>
<dbReference type="InterPro" id="IPR011066">
    <property type="entry name" value="MscS_channel_C_sf"/>
</dbReference>
<dbReference type="Gene3D" id="1.10.287.1260">
    <property type="match status" value="1"/>
</dbReference>
<dbReference type="GO" id="GO:0005886">
    <property type="term" value="C:plasma membrane"/>
    <property type="evidence" value="ECO:0007669"/>
    <property type="project" value="UniProtKB-SubCell"/>
</dbReference>
<feature type="transmembrane region" description="Helical" evidence="8">
    <location>
        <begin position="344"/>
        <end position="366"/>
    </location>
</feature>
<dbReference type="HOGENOM" id="CLU_032048_1_0_7"/>
<feature type="transmembrane region" description="Helical" evidence="8">
    <location>
        <begin position="154"/>
        <end position="173"/>
    </location>
</feature>
<comment type="similarity">
    <text evidence="2">Belongs to the MscS (TC 1.A.23) family.</text>
</comment>
<dbReference type="AlphaFoldDB" id="A5GBN4"/>
<dbReference type="PANTHER" id="PTHR30221">
    <property type="entry name" value="SMALL-CONDUCTANCE MECHANOSENSITIVE CHANNEL"/>
    <property type="match status" value="1"/>
</dbReference>
<organism evidence="11 12">
    <name type="scientific">Geotalea uraniireducens (strain Rf4)</name>
    <name type="common">Geobacter uraniireducens</name>
    <dbReference type="NCBI Taxonomy" id="351605"/>
    <lineage>
        <taxon>Bacteria</taxon>
        <taxon>Pseudomonadati</taxon>
        <taxon>Thermodesulfobacteriota</taxon>
        <taxon>Desulfuromonadia</taxon>
        <taxon>Geobacterales</taxon>
        <taxon>Geobacteraceae</taxon>
        <taxon>Geotalea</taxon>
    </lineage>
</organism>
<evidence type="ECO:0000313" key="11">
    <source>
        <dbReference type="EMBL" id="ABQ25014.1"/>
    </source>
</evidence>
<evidence type="ECO:0000256" key="2">
    <source>
        <dbReference type="ARBA" id="ARBA00008017"/>
    </source>
</evidence>
<keyword evidence="6 8" id="KW-0472">Membrane</keyword>
<feature type="domain" description="Mechanosensitive ion channel MscS" evidence="9">
    <location>
        <begin position="358"/>
        <end position="423"/>
    </location>
</feature>
<dbReference type="InterPro" id="IPR023408">
    <property type="entry name" value="MscS_beta-dom_sf"/>
</dbReference>
<dbReference type="InterPro" id="IPR006685">
    <property type="entry name" value="MscS_channel_2nd"/>
</dbReference>
<dbReference type="Proteomes" id="UP000006695">
    <property type="component" value="Chromosome"/>
</dbReference>
<keyword evidence="4 8" id="KW-0812">Transmembrane</keyword>
<reference evidence="11 12" key="1">
    <citation type="submission" date="2007-05" db="EMBL/GenBank/DDBJ databases">
        <title>Complete sequence of Geobacter uraniireducens Rf4.</title>
        <authorList>
            <consortium name="US DOE Joint Genome Institute"/>
            <person name="Copeland A."/>
            <person name="Lucas S."/>
            <person name="Lapidus A."/>
            <person name="Barry K."/>
            <person name="Detter J.C."/>
            <person name="Glavina del Rio T."/>
            <person name="Hammon N."/>
            <person name="Israni S."/>
            <person name="Dalin E."/>
            <person name="Tice H."/>
            <person name="Pitluck S."/>
            <person name="Chertkov O."/>
            <person name="Brettin T."/>
            <person name="Bruce D."/>
            <person name="Han C."/>
            <person name="Schmutz J."/>
            <person name="Larimer F."/>
            <person name="Land M."/>
            <person name="Hauser L."/>
            <person name="Kyrpides N."/>
            <person name="Mikhailova N."/>
            <person name="Shelobolina E."/>
            <person name="Aklujkar M."/>
            <person name="Lovley D."/>
            <person name="Richardson P."/>
        </authorList>
    </citation>
    <scope>NUCLEOTIDE SEQUENCE [LARGE SCALE GENOMIC DNA]</scope>
    <source>
        <strain evidence="11 12">Rf4</strain>
    </source>
</reference>
<evidence type="ECO:0000256" key="7">
    <source>
        <dbReference type="SAM" id="MobiDB-lite"/>
    </source>
</evidence>
<dbReference type="EMBL" id="CP000698">
    <property type="protein sequence ID" value="ABQ25014.1"/>
    <property type="molecule type" value="Genomic_DNA"/>
</dbReference>
<proteinExistence type="inferred from homology"/>
<keyword evidence="5 8" id="KW-1133">Transmembrane helix</keyword>
<evidence type="ECO:0000256" key="3">
    <source>
        <dbReference type="ARBA" id="ARBA00022475"/>
    </source>
</evidence>
<feature type="compositionally biased region" description="Basic and acidic residues" evidence="7">
    <location>
        <begin position="525"/>
        <end position="536"/>
    </location>
</feature>
<dbReference type="InterPro" id="IPR010920">
    <property type="entry name" value="LSM_dom_sf"/>
</dbReference>
<feature type="transmembrane region" description="Helical" evidence="8">
    <location>
        <begin position="220"/>
        <end position="242"/>
    </location>
</feature>
<gene>
    <name evidence="11" type="ordered locus">Gura_0806</name>
</gene>
<evidence type="ECO:0000259" key="9">
    <source>
        <dbReference type="Pfam" id="PF00924"/>
    </source>
</evidence>
<dbReference type="Gene3D" id="3.30.70.100">
    <property type="match status" value="1"/>
</dbReference>
<evidence type="ECO:0000256" key="5">
    <source>
        <dbReference type="ARBA" id="ARBA00022989"/>
    </source>
</evidence>
<dbReference type="SUPFAM" id="SSF50182">
    <property type="entry name" value="Sm-like ribonucleoproteins"/>
    <property type="match status" value="1"/>
</dbReference>
<evidence type="ECO:0000256" key="1">
    <source>
        <dbReference type="ARBA" id="ARBA00004651"/>
    </source>
</evidence>
<sequence length="549" mass="60948">MVMFRRILIIPVLFFMLAGTAFHMSAAGEESRTGAVATPEAELTTAPVEIDGQVLFRVRGASSYPAEQRAAAIKERIEAVAADRSFRSDGLRIDDADNTMTIVAGDRPLMVLTEADARLEHLSRQYLVSVHLKRIRQAIDDYRRMRSNDALLRGGLYAAGATVLLVLGMVFLVRLGRLLDKVLTERVKKRIHSVGIQSFEIVPAEHIWGALHGMLYGVRIGTILAVSFVYLQGVLALFPWTSGIASRLLDLVTDALGHMGKAVVAWIPDLLVLIILFFLFRFILRFLRLFFDAAARKTVTLAGFDADWAHPTYKLVRFAVIAFGLIVAYPYIPGSESAAFKGISLFIGVVFSLGSSTAISNIIAGYMMTYRRVFKVGDRVKVGDVIGDVITMRLQVTHLRSLKNEEVTIPNSQILNGHVVNYSSLAHTPGLILHTTVGIGYETPWRQVEAMLVQAAERTPGLLKEPRPFILLMGLGDFAINYELNVYCDNPREMNSLYTELHRHILDVFNEYGVQIMTPAYEADTREPKVVPREQWHAPPAPPESGVTG</sequence>
<name>A5GBN4_GEOUR</name>
<keyword evidence="12" id="KW-1185">Reference proteome</keyword>
<feature type="transmembrane region" description="Helical" evidence="8">
    <location>
        <begin position="315"/>
        <end position="332"/>
    </location>
</feature>